<dbReference type="HOGENOM" id="CLU_1640188_0_0_11"/>
<evidence type="ECO:0000313" key="2">
    <source>
        <dbReference type="EMBL" id="BAL89886.1"/>
    </source>
</evidence>
<evidence type="ECO:0000256" key="1">
    <source>
        <dbReference type="SAM" id="Phobius"/>
    </source>
</evidence>
<name>I0HA49_ACTM4</name>
<feature type="transmembrane region" description="Helical" evidence="1">
    <location>
        <begin position="59"/>
        <end position="80"/>
    </location>
</feature>
<keyword evidence="3" id="KW-1185">Reference proteome</keyword>
<dbReference type="AlphaFoldDB" id="I0HA49"/>
<keyword evidence="1" id="KW-0472">Membrane</keyword>
<accession>I0HA49</accession>
<reference evidence="2 3" key="1">
    <citation type="submission" date="2012-02" db="EMBL/GenBank/DDBJ databases">
        <title>Complete genome sequence of Actinoplanes missouriensis 431 (= NBRC 102363).</title>
        <authorList>
            <person name="Ohnishi Y."/>
            <person name="Ishikawa J."/>
            <person name="Sekine M."/>
            <person name="Hosoyama A."/>
            <person name="Harada T."/>
            <person name="Narita H."/>
            <person name="Hata T."/>
            <person name="Konno Y."/>
            <person name="Tutikane K."/>
            <person name="Fujita N."/>
            <person name="Horinouchi S."/>
            <person name="Hayakawa M."/>
        </authorList>
    </citation>
    <scope>NUCLEOTIDE SEQUENCE [LARGE SCALE GENOMIC DNA]</scope>
    <source>
        <strain evidence="3">ATCC 14538 / DSM 43046 / CBS 188.64 / JCM 3121 / NBRC 102363 / NCIMB 12654 / NRRL B-3342 / UNCC 431</strain>
    </source>
</reference>
<evidence type="ECO:0000313" key="3">
    <source>
        <dbReference type="Proteomes" id="UP000007882"/>
    </source>
</evidence>
<dbReference type="PATRIC" id="fig|512565.3.peg.4652"/>
<feature type="transmembrane region" description="Helical" evidence="1">
    <location>
        <begin position="92"/>
        <end position="117"/>
    </location>
</feature>
<dbReference type="KEGG" id="ams:AMIS_46660"/>
<organism evidence="2 3">
    <name type="scientific">Actinoplanes missouriensis (strain ATCC 14538 / DSM 43046 / CBS 188.64 / JCM 3121 / NBRC 102363 / NCIMB 12654 / NRRL B-3342 / UNCC 431)</name>
    <dbReference type="NCBI Taxonomy" id="512565"/>
    <lineage>
        <taxon>Bacteria</taxon>
        <taxon>Bacillati</taxon>
        <taxon>Actinomycetota</taxon>
        <taxon>Actinomycetes</taxon>
        <taxon>Micromonosporales</taxon>
        <taxon>Micromonosporaceae</taxon>
        <taxon>Actinoplanes</taxon>
    </lineage>
</organism>
<feature type="transmembrane region" description="Helical" evidence="1">
    <location>
        <begin position="123"/>
        <end position="146"/>
    </location>
</feature>
<gene>
    <name evidence="2" type="ordered locus">AMIS_46660</name>
</gene>
<feature type="transmembrane region" description="Helical" evidence="1">
    <location>
        <begin position="33"/>
        <end position="53"/>
    </location>
</feature>
<dbReference type="EMBL" id="AP012319">
    <property type="protein sequence ID" value="BAL89886.1"/>
    <property type="molecule type" value="Genomic_DNA"/>
</dbReference>
<dbReference type="Proteomes" id="UP000007882">
    <property type="component" value="Chromosome"/>
</dbReference>
<sequence length="161" mass="16676">MPEEEVMSIPPVDAELALAEIHARRAQVVGANLVPGWFWPGTAGLMLLFVLAVESGVTWVVATGTILYVFGLSALIIGVVRHARVQVRPALIGVRGALAIAGFALLLVAAGVGLGFALEALGVPFPATVALIPVALGLIVGGPRLMAYLRRVMLARPLAGN</sequence>
<protein>
    <submittedName>
        <fullName evidence="2">Uncharacterized protein</fullName>
    </submittedName>
</protein>
<proteinExistence type="predicted"/>
<dbReference type="STRING" id="512565.AMIS_46660"/>
<keyword evidence="1" id="KW-1133">Transmembrane helix</keyword>
<keyword evidence="1" id="KW-0812">Transmembrane</keyword>